<dbReference type="PANTHER" id="PTHR45947:SF3">
    <property type="entry name" value="SULFOQUINOVOSYL TRANSFERASE SQD2"/>
    <property type="match status" value="1"/>
</dbReference>
<dbReference type="InterPro" id="IPR028098">
    <property type="entry name" value="Glyco_trans_4-like_N"/>
</dbReference>
<accession>A0ABW4JY33</accession>
<dbReference type="Proteomes" id="UP001597327">
    <property type="component" value="Unassembled WGS sequence"/>
</dbReference>
<name>A0ABW4JY33_9HYPH</name>
<dbReference type="RefSeq" id="WP_149892542.1">
    <property type="nucleotide sequence ID" value="NZ_JBHUFA010000004.1"/>
</dbReference>
<dbReference type="PANTHER" id="PTHR45947">
    <property type="entry name" value="SULFOQUINOVOSYL TRANSFERASE SQD2"/>
    <property type="match status" value="1"/>
</dbReference>
<dbReference type="GO" id="GO:0016757">
    <property type="term" value="F:glycosyltransferase activity"/>
    <property type="evidence" value="ECO:0007669"/>
    <property type="project" value="UniProtKB-KW"/>
</dbReference>
<keyword evidence="3" id="KW-1185">Reference proteome</keyword>
<evidence type="ECO:0000313" key="3">
    <source>
        <dbReference type="Proteomes" id="UP001597327"/>
    </source>
</evidence>
<keyword evidence="2" id="KW-0328">Glycosyltransferase</keyword>
<protein>
    <submittedName>
        <fullName evidence="2">Glycosyltransferase family 4 protein</fullName>
        <ecNumber evidence="2">2.4.-.-</ecNumber>
    </submittedName>
</protein>
<proteinExistence type="predicted"/>
<comment type="caution">
    <text evidence="2">The sequence shown here is derived from an EMBL/GenBank/DDBJ whole genome shotgun (WGS) entry which is preliminary data.</text>
</comment>
<dbReference type="SUPFAM" id="SSF53756">
    <property type="entry name" value="UDP-Glycosyltransferase/glycogen phosphorylase"/>
    <property type="match status" value="1"/>
</dbReference>
<keyword evidence="2" id="KW-0808">Transferase</keyword>
<dbReference type="CDD" id="cd03814">
    <property type="entry name" value="GT4-like"/>
    <property type="match status" value="1"/>
</dbReference>
<reference evidence="3" key="1">
    <citation type="journal article" date="2019" name="Int. J. Syst. Evol. Microbiol.">
        <title>The Global Catalogue of Microorganisms (GCM) 10K type strain sequencing project: providing services to taxonomists for standard genome sequencing and annotation.</title>
        <authorList>
            <consortium name="The Broad Institute Genomics Platform"/>
            <consortium name="The Broad Institute Genome Sequencing Center for Infectious Disease"/>
            <person name="Wu L."/>
            <person name="Ma J."/>
        </authorList>
    </citation>
    <scope>NUCLEOTIDE SEQUENCE [LARGE SCALE GENOMIC DNA]</scope>
    <source>
        <strain evidence="3">JCM 3369</strain>
    </source>
</reference>
<feature type="domain" description="Glycosyltransferase subfamily 4-like N-terminal" evidence="1">
    <location>
        <begin position="15"/>
        <end position="166"/>
    </location>
</feature>
<dbReference type="Gene3D" id="3.40.50.2000">
    <property type="entry name" value="Glycogen Phosphorylase B"/>
    <property type="match status" value="2"/>
</dbReference>
<dbReference type="EMBL" id="JBHUFA010000004">
    <property type="protein sequence ID" value="MFD1696599.1"/>
    <property type="molecule type" value="Genomic_DNA"/>
</dbReference>
<dbReference type="InterPro" id="IPR050194">
    <property type="entry name" value="Glycosyltransferase_grp1"/>
</dbReference>
<evidence type="ECO:0000259" key="1">
    <source>
        <dbReference type="Pfam" id="PF13439"/>
    </source>
</evidence>
<organism evidence="2 3">
    <name type="scientific">Roseibium aestuarii</name>
    <dbReference type="NCBI Taxonomy" id="2600299"/>
    <lineage>
        <taxon>Bacteria</taxon>
        <taxon>Pseudomonadati</taxon>
        <taxon>Pseudomonadota</taxon>
        <taxon>Alphaproteobacteria</taxon>
        <taxon>Hyphomicrobiales</taxon>
        <taxon>Stappiaceae</taxon>
        <taxon>Roseibium</taxon>
    </lineage>
</organism>
<dbReference type="Pfam" id="PF13692">
    <property type="entry name" value="Glyco_trans_1_4"/>
    <property type="match status" value="1"/>
</dbReference>
<dbReference type="Pfam" id="PF13439">
    <property type="entry name" value="Glyco_transf_4"/>
    <property type="match status" value="1"/>
</dbReference>
<sequence length="358" mass="39008">MSSILIVTDAWHPQINGVVRSLERTAQELVRMGVRVEFLTPGAFYTLPCPTYPEIRLSLAHRGMVRRAIDRFACEHLHIATEGPLGLLAASVAKSRGEAFTTSYHTRFPEYLSARLPVPLDWSYAWLRRFHNSGQGCMVATGTLESDLAARGFTHLMRWSRGVDEEVFRPHEGSVLPKDLKGPIFMNVGRVAVEKNIEAFLDLDLPGTKVVVGGGPQLESLKRAYPDVHFTGPKVGEDLARHYASADVFVFPSLTDTFGNVLLEALACGVPVAAFPVMGPLDVIGDTGAGVLSDDLREACLAALDIPREHCRAIALNYTWAASARQFLDNANRAHDIKAGIRRAPDAQGVTAPTGADL</sequence>
<gene>
    <name evidence="2" type="ORF">ACFSC7_13815</name>
</gene>
<dbReference type="EC" id="2.4.-.-" evidence="2"/>
<evidence type="ECO:0000313" key="2">
    <source>
        <dbReference type="EMBL" id="MFD1696599.1"/>
    </source>
</evidence>